<dbReference type="InterPro" id="IPR050838">
    <property type="entry name" value="Ketopantoate_reductase"/>
</dbReference>
<evidence type="ECO:0000313" key="21">
    <source>
        <dbReference type="Proteomes" id="UP000281061"/>
    </source>
</evidence>
<dbReference type="EMBL" id="PVOB01000068">
    <property type="protein sequence ID" value="PRO95292.1"/>
    <property type="molecule type" value="Genomic_DNA"/>
</dbReference>
<reference evidence="16 19" key="1">
    <citation type="submission" date="2018-03" db="EMBL/GenBank/DDBJ databases">
        <title>Draft Genome Sequences of six Lactobacillus pentosus Strains Isolated from Brines of Traditionally Fermented Spanish-Style Green Table Olives.</title>
        <authorList>
            <person name="Calero-Delgado B."/>
            <person name="Martin-Platero A.M."/>
            <person name="Perez-Pulido A.J."/>
            <person name="Benitez-Cabello A."/>
            <person name="Casimiro-Soriguer C.S."/>
            <person name="Martinez-Bueno M."/>
            <person name="Arroyo-Lopez F.N."/>
            <person name="Rodriguez-Gomez F."/>
            <person name="Bautista-Gallego J."/>
            <person name="Garrido-Fernandez A."/>
            <person name="Jimenez-Diaz R."/>
        </authorList>
    </citation>
    <scope>NUCLEOTIDE SEQUENCE [LARGE SCALE GENOMIC DNA]</scope>
    <source>
        <strain evidence="16 19">IG2</strain>
    </source>
</reference>
<evidence type="ECO:0000259" key="12">
    <source>
        <dbReference type="Pfam" id="PF02558"/>
    </source>
</evidence>
<evidence type="ECO:0000256" key="3">
    <source>
        <dbReference type="ARBA" id="ARBA00007870"/>
    </source>
</evidence>
<evidence type="ECO:0000313" key="16">
    <source>
        <dbReference type="EMBL" id="PRO95292.1"/>
    </source>
</evidence>
<evidence type="ECO:0000256" key="11">
    <source>
        <dbReference type="RuleBase" id="RU362068"/>
    </source>
</evidence>
<dbReference type="SUPFAM" id="SSF48179">
    <property type="entry name" value="6-phosphogluconate dehydrogenase C-terminal domain-like"/>
    <property type="match status" value="1"/>
</dbReference>
<evidence type="ECO:0000313" key="18">
    <source>
        <dbReference type="EMBL" id="RMW54274.1"/>
    </source>
</evidence>
<evidence type="ECO:0000259" key="13">
    <source>
        <dbReference type="Pfam" id="PF08546"/>
    </source>
</evidence>
<dbReference type="GO" id="GO:0050661">
    <property type="term" value="F:NADP binding"/>
    <property type="evidence" value="ECO:0007669"/>
    <property type="project" value="TreeGrafter"/>
</dbReference>
<evidence type="ECO:0000313" key="22">
    <source>
        <dbReference type="Proteomes" id="UP001267003"/>
    </source>
</evidence>
<dbReference type="EMBL" id="JAVLAQ010000001">
    <property type="protein sequence ID" value="MDT6990234.1"/>
    <property type="molecule type" value="Genomic_DNA"/>
</dbReference>
<dbReference type="SUPFAM" id="SSF51735">
    <property type="entry name" value="NAD(P)-binding Rossmann-fold domains"/>
    <property type="match status" value="1"/>
</dbReference>
<comment type="function">
    <text evidence="1 11">Catalyzes the NADPH-dependent reduction of ketopantoate into pantoic acid.</text>
</comment>
<evidence type="ECO:0000256" key="10">
    <source>
        <dbReference type="ARBA" id="ARBA00048793"/>
    </source>
</evidence>
<reference evidence="15" key="5">
    <citation type="submission" date="2023-08" db="EMBL/GenBank/DDBJ databases">
        <authorList>
            <person name="Page C.A."/>
            <person name="Perez-Diaz I.M."/>
        </authorList>
    </citation>
    <scope>NUCLEOTIDE SEQUENCE</scope>
    <source>
        <strain evidence="15">7.8.46</strain>
    </source>
</reference>
<reference evidence="20 21" key="2">
    <citation type="submission" date="2018-10" db="EMBL/GenBank/DDBJ databases">
        <title>Genome sequences of five Lactobacillus pentosus strains isolated from brines of traditionally fermented spanish-style green table olives and differences between them.</title>
        <authorList>
            <person name="Jimenez Diaz R."/>
        </authorList>
    </citation>
    <scope>NUCLEOTIDE SEQUENCE [LARGE SCALE GENOMIC DNA]</scope>
    <source>
        <strain evidence="17 20">IG10</strain>
        <strain evidence="18 21">IG8</strain>
    </source>
</reference>
<dbReference type="InterPro" id="IPR008927">
    <property type="entry name" value="6-PGluconate_DH-like_C_sf"/>
</dbReference>
<proteinExistence type="inferred from homology"/>
<accession>A0A241RNJ4</accession>
<dbReference type="Pfam" id="PF02558">
    <property type="entry name" value="ApbA"/>
    <property type="match status" value="1"/>
</dbReference>
<evidence type="ECO:0000256" key="2">
    <source>
        <dbReference type="ARBA" id="ARBA00004994"/>
    </source>
</evidence>
<reference evidence="14" key="3">
    <citation type="submission" date="2022-11" db="EMBL/GenBank/DDBJ databases">
        <authorList>
            <person name="Wang Z."/>
        </authorList>
    </citation>
    <scope>NUCLEOTIDE SEQUENCE</scope>
    <source>
        <strain evidence="14">P2000</strain>
    </source>
</reference>
<dbReference type="InterPro" id="IPR036291">
    <property type="entry name" value="NAD(P)-bd_dom_sf"/>
</dbReference>
<dbReference type="Gene3D" id="1.10.1040.10">
    <property type="entry name" value="N-(1-d-carboxylethyl)-l-norvaline Dehydrogenase, domain 2"/>
    <property type="match status" value="1"/>
</dbReference>
<keyword evidence="19" id="KW-1185">Reference proteome</keyword>
<evidence type="ECO:0000313" key="19">
    <source>
        <dbReference type="Proteomes" id="UP000238378"/>
    </source>
</evidence>
<dbReference type="EC" id="1.1.1.169" evidence="4 11"/>
<dbReference type="InterPro" id="IPR013752">
    <property type="entry name" value="KPA_reductase"/>
</dbReference>
<dbReference type="GeneID" id="49392728"/>
<protein>
    <recommendedName>
        <fullName evidence="5 11">2-dehydropantoate 2-reductase</fullName>
        <ecNumber evidence="4 11">1.1.1.169</ecNumber>
    </recommendedName>
    <alternativeName>
        <fullName evidence="9 11">Ketopantoate reductase</fullName>
    </alternativeName>
</protein>
<dbReference type="AlphaFoldDB" id="A0A241RNJ4"/>
<sequence>MKYAVLGAGAMGLRYGVLLQEAGQHVDFVDTWDQQVQTIQEQGGVYVARDGQNRHLVPIRISTPEDYHGTPDVLIIFTKQMGLAEMLTRSAHFFNADQYVVTAMNGMGHIEKINQYFKPEKVLGGTALIGTVLKQAGDVDFIGAAGAGSMNIANQTEQPDEVTHQIVADLQAANLNPTLTTNFLGTLLAKVIFNSVINTLCTMFQIQMGEFIQSPVAQKLGRQLIDEAFDVCERAGITLLNTREEEWATIDYVSRKTNPLHFPSMYQDISKHRPTEVDYINGYLYDLGVQYHYEAKTHDFLRNLVHLAEFAGTFDVASLKPLTEGEH</sequence>
<dbReference type="GO" id="GO:0015940">
    <property type="term" value="P:pantothenate biosynthetic process"/>
    <property type="evidence" value="ECO:0007669"/>
    <property type="project" value="UniProtKB-UniPathway"/>
</dbReference>
<dbReference type="OrthoDB" id="9800163at2"/>
<dbReference type="Proteomes" id="UP000276249">
    <property type="component" value="Unassembled WGS sequence"/>
</dbReference>
<comment type="caution">
    <text evidence="15">The sequence shown here is derived from an EMBL/GenBank/DDBJ whole genome shotgun (WGS) entry which is preliminary data.</text>
</comment>
<dbReference type="NCBIfam" id="TIGR00745">
    <property type="entry name" value="apbA_panE"/>
    <property type="match status" value="1"/>
</dbReference>
<reference evidence="14" key="4">
    <citation type="journal article" date="2023" name="Front Nutr">
        <title>Lactiplantibacillus pentosus P2020 protects the hyperuricemia and renal inflammation in mice.</title>
        <authorList>
            <person name="Wang Z."/>
            <person name="Song L."/>
            <person name="Li X."/>
            <person name="Xiao Y."/>
            <person name="Huang Y."/>
            <person name="Zhang Y."/>
            <person name="Li J."/>
            <person name="Li M."/>
            <person name="Ren Z."/>
        </authorList>
    </citation>
    <scope>NUCLEOTIDE SEQUENCE</scope>
    <source>
        <strain evidence="14">P2000</strain>
    </source>
</reference>
<dbReference type="EMBL" id="RDCJ01000051">
    <property type="protein sequence ID" value="RMW49821.1"/>
    <property type="molecule type" value="Genomic_DNA"/>
</dbReference>
<dbReference type="Gene3D" id="3.40.50.720">
    <property type="entry name" value="NAD(P)-binding Rossmann-like Domain"/>
    <property type="match status" value="1"/>
</dbReference>
<name>A0A241RNJ4_LACPE</name>
<evidence type="ECO:0000313" key="15">
    <source>
        <dbReference type="EMBL" id="MDT6990234.1"/>
    </source>
</evidence>
<evidence type="ECO:0000256" key="7">
    <source>
        <dbReference type="ARBA" id="ARBA00022857"/>
    </source>
</evidence>
<dbReference type="EMBL" id="RDCL01000060">
    <property type="protein sequence ID" value="RMW54274.1"/>
    <property type="molecule type" value="Genomic_DNA"/>
</dbReference>
<dbReference type="InterPro" id="IPR013332">
    <property type="entry name" value="KPR_N"/>
</dbReference>
<evidence type="ECO:0000313" key="17">
    <source>
        <dbReference type="EMBL" id="RMW49821.1"/>
    </source>
</evidence>
<organism evidence="15 22">
    <name type="scientific">Lactiplantibacillus pentosus</name>
    <name type="common">Lactobacillus pentosus</name>
    <dbReference type="NCBI Taxonomy" id="1589"/>
    <lineage>
        <taxon>Bacteria</taxon>
        <taxon>Bacillati</taxon>
        <taxon>Bacillota</taxon>
        <taxon>Bacilli</taxon>
        <taxon>Lactobacillales</taxon>
        <taxon>Lactobacillaceae</taxon>
        <taxon>Lactiplantibacillus</taxon>
    </lineage>
</organism>
<dbReference type="PANTHER" id="PTHR43765">
    <property type="entry name" value="2-DEHYDROPANTOATE 2-REDUCTASE-RELATED"/>
    <property type="match status" value="1"/>
</dbReference>
<gene>
    <name evidence="16" type="ORF">C6Y08_05350</name>
    <name evidence="18" type="ORF">D6U17_10125</name>
    <name evidence="17" type="ORF">D6U18_05195</name>
    <name evidence="14" type="ORF">OOJ94_14875</name>
    <name evidence="15" type="ORF">RI536_08955</name>
</gene>
<feature type="domain" description="Ketopantoate reductase C-terminal" evidence="13">
    <location>
        <begin position="182"/>
        <end position="308"/>
    </location>
</feature>
<comment type="similarity">
    <text evidence="3 11">Belongs to the ketopantoate reductase family.</text>
</comment>
<evidence type="ECO:0000256" key="6">
    <source>
        <dbReference type="ARBA" id="ARBA00022655"/>
    </source>
</evidence>
<evidence type="ECO:0000256" key="8">
    <source>
        <dbReference type="ARBA" id="ARBA00023002"/>
    </source>
</evidence>
<evidence type="ECO:0000256" key="1">
    <source>
        <dbReference type="ARBA" id="ARBA00002919"/>
    </source>
</evidence>
<dbReference type="InterPro" id="IPR003710">
    <property type="entry name" value="ApbA"/>
</dbReference>
<dbReference type="Pfam" id="PF08546">
    <property type="entry name" value="ApbA_C"/>
    <property type="match status" value="1"/>
</dbReference>
<dbReference type="RefSeq" id="WP_050337807.1">
    <property type="nucleotide sequence ID" value="NZ_BJZC01000135.1"/>
</dbReference>
<keyword evidence="8 11" id="KW-0560">Oxidoreductase</keyword>
<dbReference type="PANTHER" id="PTHR43765:SF2">
    <property type="entry name" value="2-DEHYDROPANTOATE 2-REDUCTASE"/>
    <property type="match status" value="1"/>
</dbReference>
<dbReference type="GO" id="GO:0008677">
    <property type="term" value="F:2-dehydropantoate 2-reductase activity"/>
    <property type="evidence" value="ECO:0007669"/>
    <property type="project" value="UniProtKB-EC"/>
</dbReference>
<feature type="domain" description="Ketopantoate reductase N-terminal" evidence="12">
    <location>
        <begin position="3"/>
        <end position="143"/>
    </location>
</feature>
<evidence type="ECO:0000256" key="9">
    <source>
        <dbReference type="ARBA" id="ARBA00032024"/>
    </source>
</evidence>
<dbReference type="GO" id="GO:0005737">
    <property type="term" value="C:cytoplasm"/>
    <property type="evidence" value="ECO:0007669"/>
    <property type="project" value="TreeGrafter"/>
</dbReference>
<evidence type="ECO:0000313" key="20">
    <source>
        <dbReference type="Proteomes" id="UP000276249"/>
    </source>
</evidence>
<comment type="catalytic activity">
    <reaction evidence="10 11">
        <text>(R)-pantoate + NADP(+) = 2-dehydropantoate + NADPH + H(+)</text>
        <dbReference type="Rhea" id="RHEA:16233"/>
        <dbReference type="ChEBI" id="CHEBI:11561"/>
        <dbReference type="ChEBI" id="CHEBI:15378"/>
        <dbReference type="ChEBI" id="CHEBI:15980"/>
        <dbReference type="ChEBI" id="CHEBI:57783"/>
        <dbReference type="ChEBI" id="CHEBI:58349"/>
        <dbReference type="EC" id="1.1.1.169"/>
    </reaction>
</comment>
<dbReference type="InterPro" id="IPR013328">
    <property type="entry name" value="6PGD_dom2"/>
</dbReference>
<evidence type="ECO:0000256" key="4">
    <source>
        <dbReference type="ARBA" id="ARBA00013014"/>
    </source>
</evidence>
<dbReference type="Proteomes" id="UP001267003">
    <property type="component" value="Unassembled WGS sequence"/>
</dbReference>
<dbReference type="Proteomes" id="UP001151834">
    <property type="component" value="Unassembled WGS sequence"/>
</dbReference>
<dbReference type="Proteomes" id="UP000281061">
    <property type="component" value="Unassembled WGS sequence"/>
</dbReference>
<keyword evidence="6 11" id="KW-0566">Pantothenate biosynthesis</keyword>
<dbReference type="EMBL" id="JAPEQV010000022">
    <property type="protein sequence ID" value="MDF2314100.1"/>
    <property type="molecule type" value="Genomic_DNA"/>
</dbReference>
<keyword evidence="7 11" id="KW-0521">NADP</keyword>
<evidence type="ECO:0000313" key="14">
    <source>
        <dbReference type="EMBL" id="MDF2314100.1"/>
    </source>
</evidence>
<dbReference type="Proteomes" id="UP000238378">
    <property type="component" value="Unassembled WGS sequence"/>
</dbReference>
<comment type="pathway">
    <text evidence="2 11">Cofactor biosynthesis; (R)-pantothenate biosynthesis; (R)-pantoate from 3-methyl-2-oxobutanoate: step 2/2.</text>
</comment>
<evidence type="ECO:0000256" key="5">
    <source>
        <dbReference type="ARBA" id="ARBA00019465"/>
    </source>
</evidence>